<comment type="caution">
    <text evidence="2">The sequence shown here is derived from an EMBL/GenBank/DDBJ whole genome shotgun (WGS) entry which is preliminary data.</text>
</comment>
<evidence type="ECO:0000313" key="2">
    <source>
        <dbReference type="EMBL" id="MBO0357195.1"/>
    </source>
</evidence>
<gene>
    <name evidence="2" type="ORF">J0X19_04510</name>
</gene>
<dbReference type="Pfam" id="PF04168">
    <property type="entry name" value="Alpha-E"/>
    <property type="match status" value="1"/>
</dbReference>
<dbReference type="RefSeq" id="WP_206981676.1">
    <property type="nucleotide sequence ID" value="NZ_JAFLQZ010000002.1"/>
</dbReference>
<dbReference type="EMBL" id="JAFLQZ010000002">
    <property type="protein sequence ID" value="MBO0357195.1"/>
    <property type="molecule type" value="Genomic_DNA"/>
</dbReference>
<dbReference type="PANTHER" id="PTHR34595">
    <property type="entry name" value="BLR5612 PROTEIN"/>
    <property type="match status" value="1"/>
</dbReference>
<feature type="domain" description="DUF403" evidence="1">
    <location>
        <begin position="1"/>
        <end position="308"/>
    </location>
</feature>
<dbReference type="Proteomes" id="UP000664144">
    <property type="component" value="Unassembled WGS sequence"/>
</dbReference>
<evidence type="ECO:0000259" key="1">
    <source>
        <dbReference type="Pfam" id="PF04168"/>
    </source>
</evidence>
<dbReference type="InterPro" id="IPR051680">
    <property type="entry name" value="ATP-dep_Glu-Cys_Ligase-2"/>
</dbReference>
<reference evidence="2" key="1">
    <citation type="submission" date="2021-03" db="EMBL/GenBank/DDBJ databases">
        <authorList>
            <person name="Kim M.K."/>
        </authorList>
    </citation>
    <scope>NUCLEOTIDE SEQUENCE</scope>
    <source>
        <strain evidence="2">BT186</strain>
    </source>
</reference>
<sequence length="311" mass="36108">MLSRVADTIYWLARYMERTQSMLQVIRISYITSQDEHRYAGWQPLLDNYGDLSPEEIREAVRNTADIIGHLVFDKSNAVSVYNNIVRGRENARAVQDHITKEVWQSLNEYYHTIRQEDLARQTMLEDPVSGLDLLLRQGLLFAGTVQYTMPRDEGYAFLNLGKFLERALQTVDILRLNKLAFLPDRQHPMGAPELRYVLYALYGHELYSKTHRGILDAQTVLNMIIHDTDFPHSLSYSLRQLMRHCERLKDKSLPDNYEQVHFLIGKVKNSVTYSTISVDDAAQLSQFLLQLRNELLEIANALNKHYFGNS</sequence>
<organism evidence="2 3">
    <name type="scientific">Hymenobacter telluris</name>
    <dbReference type="NCBI Taxonomy" id="2816474"/>
    <lineage>
        <taxon>Bacteria</taxon>
        <taxon>Pseudomonadati</taxon>
        <taxon>Bacteroidota</taxon>
        <taxon>Cytophagia</taxon>
        <taxon>Cytophagales</taxon>
        <taxon>Hymenobacteraceae</taxon>
        <taxon>Hymenobacter</taxon>
    </lineage>
</organism>
<name>A0A939ETF1_9BACT</name>
<proteinExistence type="predicted"/>
<protein>
    <submittedName>
        <fullName evidence="2">Alpha-E domain-containing protein</fullName>
    </submittedName>
</protein>
<dbReference type="PANTHER" id="PTHR34595:SF7">
    <property type="entry name" value="SLL1039 PROTEIN"/>
    <property type="match status" value="1"/>
</dbReference>
<dbReference type="AlphaFoldDB" id="A0A939ETF1"/>
<dbReference type="InterPro" id="IPR007296">
    <property type="entry name" value="DUF403"/>
</dbReference>
<keyword evidence="3" id="KW-1185">Reference proteome</keyword>
<accession>A0A939ETF1</accession>
<evidence type="ECO:0000313" key="3">
    <source>
        <dbReference type="Proteomes" id="UP000664144"/>
    </source>
</evidence>